<evidence type="ECO:0000313" key="15">
    <source>
        <dbReference type="Proteomes" id="UP000650616"/>
    </source>
</evidence>
<feature type="domain" description="MsrB" evidence="12">
    <location>
        <begin position="196"/>
        <end position="319"/>
    </location>
</feature>
<feature type="signal peptide" evidence="11">
    <location>
        <begin position="1"/>
        <end position="17"/>
    </location>
</feature>
<reference evidence="14 15" key="1">
    <citation type="submission" date="2015-08" db="EMBL/GenBank/DDBJ databases">
        <title>Comparative genomics of the Campylobacter concisus group.</title>
        <authorList>
            <person name="Yee E."/>
            <person name="Chapman M.H."/>
            <person name="Huynh S."/>
            <person name="Bono J.L."/>
            <person name="On S.L."/>
            <person name="St Leger J."/>
            <person name="Foster G."/>
            <person name="Parker C.T."/>
            <person name="Miller W.G."/>
        </authorList>
    </citation>
    <scope>NUCLEOTIDE SEQUENCE [LARGE SCALE GENOMIC DNA]</scope>
    <source>
        <strain evidence="14 15">RM9337</strain>
    </source>
</reference>
<feature type="chain" id="PRO_5044718262" description="Multifunctional fusion protein" evidence="11">
    <location>
        <begin position="18"/>
        <end position="335"/>
    </location>
</feature>
<dbReference type="GO" id="GO:0030091">
    <property type="term" value="P:protein repair"/>
    <property type="evidence" value="ECO:0007669"/>
    <property type="project" value="InterPro"/>
</dbReference>
<protein>
    <recommendedName>
        <fullName evidence="9 10">Multifunctional fusion protein</fullName>
    </recommendedName>
    <domain>
        <recommendedName>
            <fullName evidence="10">Peptide methionine sulfoxide reductase MsrA</fullName>
            <shortName evidence="10">Protein-methionine-S-oxide reductase</shortName>
            <ecNumber evidence="10">1.8.4.11</ecNumber>
        </recommendedName>
        <alternativeName>
            <fullName evidence="10">Peptide-methionine (S)-S-oxide reductase</fullName>
            <shortName evidence="10">Peptide Met(O) reductase</shortName>
        </alternativeName>
    </domain>
    <domain>
        <recommendedName>
            <fullName evidence="9">Peptide methionine sulfoxide reductase MsrB</fullName>
            <ecNumber evidence="9">1.8.4.12</ecNumber>
        </recommendedName>
        <alternativeName>
            <fullName evidence="9">Peptide-methionine (R)-S-oxide reductase</fullName>
        </alternativeName>
    </domain>
</protein>
<comment type="similarity">
    <text evidence="10">Belongs to the MsrA Met sulfoxide reductase family.</text>
</comment>
<evidence type="ECO:0000256" key="6">
    <source>
        <dbReference type="ARBA" id="ARBA00047806"/>
    </source>
</evidence>
<dbReference type="InterPro" id="IPR011057">
    <property type="entry name" value="Mss4-like_sf"/>
</dbReference>
<dbReference type="Gene3D" id="2.170.150.20">
    <property type="entry name" value="Peptide methionine sulfoxide reductase"/>
    <property type="match status" value="1"/>
</dbReference>
<evidence type="ECO:0000256" key="10">
    <source>
        <dbReference type="HAMAP-Rule" id="MF_01401"/>
    </source>
</evidence>
<evidence type="ECO:0000256" key="2">
    <source>
        <dbReference type="ARBA" id="ARBA00011017"/>
    </source>
</evidence>
<evidence type="ECO:0000256" key="7">
    <source>
        <dbReference type="ARBA" id="ARBA00048488"/>
    </source>
</evidence>
<dbReference type="GO" id="GO:0006979">
    <property type="term" value="P:response to oxidative stress"/>
    <property type="evidence" value="ECO:0007669"/>
    <property type="project" value="InterPro"/>
</dbReference>
<dbReference type="Gene3D" id="3.30.1060.10">
    <property type="entry name" value="Peptide methionine sulphoxide reductase MsrA"/>
    <property type="match status" value="1"/>
</dbReference>
<sequence length="335" mass="38093">MAKILTIILFLCTLLNAQIKGEAKMSEIYLAGGCFWGVEGYFKQLKGVVETSVGYANGNSENTSYDKLKQTDHAETILIKFDENRINLAEILAHFFRIIDPFSINKQGNDVGRQYRSGIYYTNDIQKALLDKFIAMEQEKATQKIAVEILPLKNYIKAEEYHQDYLDKNPNGYCHIDLNLAKKPLYGEDDFVMPGREELKQKLSPHQYAVTQEKATERPFSSEYDKFYEKGIYVDIVSGKPLFSSSDKFDAGCGWPSFSKPITTDALSYEQDESHGMQRIEVLSSVANSHLGHVFNDGLPELGGLRYCINGASLKFIPLEKMKELGYEKYIIYVK</sequence>
<dbReference type="InterPro" id="IPR002579">
    <property type="entry name" value="Met_Sox_Rdtase_MsrB_dom"/>
</dbReference>
<evidence type="ECO:0000256" key="9">
    <source>
        <dbReference type="HAMAP-Rule" id="MF_01400"/>
    </source>
</evidence>
<keyword evidence="4" id="KW-0511">Multifunctional enzyme</keyword>
<organism evidence="14 15">
    <name type="scientific">Campylobacter californiensis</name>
    <dbReference type="NCBI Taxonomy" id="1032243"/>
    <lineage>
        <taxon>Bacteria</taxon>
        <taxon>Pseudomonadati</taxon>
        <taxon>Campylobacterota</taxon>
        <taxon>Epsilonproteobacteria</taxon>
        <taxon>Campylobacterales</taxon>
        <taxon>Campylobacteraceae</taxon>
        <taxon>Campylobacter</taxon>
    </lineage>
</organism>
<dbReference type="EC" id="1.8.4.11" evidence="10"/>
<evidence type="ECO:0000313" key="14">
    <source>
        <dbReference type="EMBL" id="MBE3607352.1"/>
    </source>
</evidence>
<comment type="function">
    <text evidence="5 10">Has an important function as a repair enzyme for proteins that have been inactivated by oxidation. Catalyzes the reversible oxidation-reduction of methionine sulfoxide in proteins to methionine.</text>
</comment>
<evidence type="ECO:0000256" key="11">
    <source>
        <dbReference type="SAM" id="SignalP"/>
    </source>
</evidence>
<dbReference type="HAMAP" id="MF_01400">
    <property type="entry name" value="MsrB"/>
    <property type="match status" value="1"/>
</dbReference>
<comment type="catalytic activity">
    <reaction evidence="7 9">
        <text>L-methionyl-[protein] + [thioredoxin]-disulfide + H2O = L-methionyl-(R)-S-oxide-[protein] + [thioredoxin]-dithiol</text>
        <dbReference type="Rhea" id="RHEA:24164"/>
        <dbReference type="Rhea" id="RHEA-COMP:10698"/>
        <dbReference type="Rhea" id="RHEA-COMP:10700"/>
        <dbReference type="Rhea" id="RHEA-COMP:12313"/>
        <dbReference type="Rhea" id="RHEA-COMP:12314"/>
        <dbReference type="ChEBI" id="CHEBI:15377"/>
        <dbReference type="ChEBI" id="CHEBI:16044"/>
        <dbReference type="ChEBI" id="CHEBI:29950"/>
        <dbReference type="ChEBI" id="CHEBI:45764"/>
        <dbReference type="ChEBI" id="CHEBI:50058"/>
        <dbReference type="EC" id="1.8.4.12"/>
    </reaction>
</comment>
<keyword evidence="11" id="KW-0732">Signal</keyword>
<dbReference type="PANTHER" id="PTHR10173:SF59">
    <property type="entry name" value="PEPTIDE METHIONINE SULFOXIDE REDUCTASE MSRA_MSRB"/>
    <property type="match status" value="1"/>
</dbReference>
<dbReference type="Proteomes" id="UP001318760">
    <property type="component" value="Unassembled WGS sequence"/>
</dbReference>
<dbReference type="HAMAP" id="MF_01401">
    <property type="entry name" value="MsrA"/>
    <property type="match status" value="1"/>
</dbReference>
<dbReference type="InterPro" id="IPR036509">
    <property type="entry name" value="Met_Sox_Rdtase_MsrA_sf"/>
</dbReference>
<comment type="caution">
    <text evidence="9">Lacks conserved residue(s) required for the propagation of feature annotation.</text>
</comment>
<name>A0AAW3ZRF6_9BACT</name>
<dbReference type="Pfam" id="PF01641">
    <property type="entry name" value="SelR"/>
    <property type="match status" value="1"/>
</dbReference>
<dbReference type="InterPro" id="IPR002569">
    <property type="entry name" value="Met_Sox_Rdtase_MsrA_dom"/>
</dbReference>
<evidence type="ECO:0000256" key="4">
    <source>
        <dbReference type="ARBA" id="ARBA00023268"/>
    </source>
</evidence>
<dbReference type="Proteomes" id="UP000650616">
    <property type="component" value="Unassembled WGS sequence"/>
</dbReference>
<feature type="active site" description="Nucleophile" evidence="9">
    <location>
        <position position="308"/>
    </location>
</feature>
<proteinExistence type="inferred from homology"/>
<dbReference type="Pfam" id="PF01625">
    <property type="entry name" value="PMSR"/>
    <property type="match status" value="1"/>
</dbReference>
<dbReference type="RefSeq" id="WP_170015244.1">
    <property type="nucleotide sequence ID" value="NZ_CP012545.1"/>
</dbReference>
<comment type="similarity">
    <text evidence="9">Belongs to the MsrB Met sulfoxide reductase family.</text>
</comment>
<keyword evidence="15" id="KW-1185">Reference proteome</keyword>
<comment type="similarity">
    <text evidence="2">In the N-terminal section; belongs to the MsrA Met sulfoxide reductase family.</text>
</comment>
<comment type="catalytic activity">
    <reaction evidence="6 10">
        <text>L-methionyl-[protein] + [thioredoxin]-disulfide + H2O = L-methionyl-(S)-S-oxide-[protein] + [thioredoxin]-dithiol</text>
        <dbReference type="Rhea" id="RHEA:14217"/>
        <dbReference type="Rhea" id="RHEA-COMP:10698"/>
        <dbReference type="Rhea" id="RHEA-COMP:10700"/>
        <dbReference type="Rhea" id="RHEA-COMP:12313"/>
        <dbReference type="Rhea" id="RHEA-COMP:12315"/>
        <dbReference type="ChEBI" id="CHEBI:15377"/>
        <dbReference type="ChEBI" id="CHEBI:16044"/>
        <dbReference type="ChEBI" id="CHEBI:29950"/>
        <dbReference type="ChEBI" id="CHEBI:44120"/>
        <dbReference type="ChEBI" id="CHEBI:50058"/>
        <dbReference type="EC" id="1.8.4.11"/>
    </reaction>
</comment>
<dbReference type="InterPro" id="IPR028427">
    <property type="entry name" value="Met_Sox_Rdtase_MsrB"/>
</dbReference>
<dbReference type="PROSITE" id="PS51790">
    <property type="entry name" value="MSRB"/>
    <property type="match status" value="1"/>
</dbReference>
<gene>
    <name evidence="9 14" type="primary">msrB</name>
    <name evidence="10" type="synonym">msrA</name>
    <name evidence="13" type="ORF">CCAL12919_06820</name>
    <name evidence="14" type="ORF">CCAL9337_01190</name>
</gene>
<keyword evidence="3 9" id="KW-0560">Oxidoreductase</keyword>
<evidence type="ECO:0000256" key="8">
    <source>
        <dbReference type="ARBA" id="ARBA00048782"/>
    </source>
</evidence>
<evidence type="ECO:0000256" key="1">
    <source>
        <dbReference type="ARBA" id="ARBA00008076"/>
    </source>
</evidence>
<dbReference type="EMBL" id="LIWG01000001">
    <property type="protein sequence ID" value="MBE3607352.1"/>
    <property type="molecule type" value="Genomic_DNA"/>
</dbReference>
<dbReference type="SUPFAM" id="SSF55068">
    <property type="entry name" value="Peptide methionine sulfoxide reductase"/>
    <property type="match status" value="1"/>
</dbReference>
<evidence type="ECO:0000256" key="5">
    <source>
        <dbReference type="ARBA" id="ARBA00024679"/>
    </source>
</evidence>
<evidence type="ECO:0000313" key="13">
    <source>
        <dbReference type="EMBL" id="MBE2986830.1"/>
    </source>
</evidence>
<dbReference type="AlphaFoldDB" id="A0AAW3ZRF6"/>
<dbReference type="SUPFAM" id="SSF51316">
    <property type="entry name" value="Mss4-like"/>
    <property type="match status" value="1"/>
</dbReference>
<dbReference type="NCBIfam" id="TIGR00401">
    <property type="entry name" value="msrA"/>
    <property type="match status" value="1"/>
</dbReference>
<evidence type="ECO:0000313" key="16">
    <source>
        <dbReference type="Proteomes" id="UP001318760"/>
    </source>
</evidence>
<reference evidence="13 16" key="2">
    <citation type="submission" date="2020-10" db="EMBL/GenBank/DDBJ databases">
        <title>Campylobacter californiensis sp. nov. isolated from cattle and feral swine in California.</title>
        <authorList>
            <person name="Miller W.G."/>
        </authorList>
    </citation>
    <scope>NUCLEOTIDE SEQUENCE [LARGE SCALE GENOMIC DNA]</scope>
    <source>
        <strain evidence="13 16">RM12919</strain>
    </source>
</reference>
<comment type="catalytic activity">
    <reaction evidence="8 10">
        <text>[thioredoxin]-disulfide + L-methionine + H2O = L-methionine (S)-S-oxide + [thioredoxin]-dithiol</text>
        <dbReference type="Rhea" id="RHEA:19993"/>
        <dbReference type="Rhea" id="RHEA-COMP:10698"/>
        <dbReference type="Rhea" id="RHEA-COMP:10700"/>
        <dbReference type="ChEBI" id="CHEBI:15377"/>
        <dbReference type="ChEBI" id="CHEBI:29950"/>
        <dbReference type="ChEBI" id="CHEBI:50058"/>
        <dbReference type="ChEBI" id="CHEBI:57844"/>
        <dbReference type="ChEBI" id="CHEBI:58772"/>
        <dbReference type="EC" id="1.8.4.11"/>
    </reaction>
</comment>
<dbReference type="FunFam" id="3.30.1060.10:FF:000007">
    <property type="entry name" value="Peptide methionine sulfoxide reductase msrA/msrB"/>
    <property type="match status" value="1"/>
</dbReference>
<dbReference type="PANTHER" id="PTHR10173">
    <property type="entry name" value="METHIONINE SULFOXIDE REDUCTASE"/>
    <property type="match status" value="1"/>
</dbReference>
<evidence type="ECO:0000259" key="12">
    <source>
        <dbReference type="PROSITE" id="PS51790"/>
    </source>
</evidence>
<comment type="caution">
    <text evidence="14">The sequence shown here is derived from an EMBL/GenBank/DDBJ whole genome shotgun (WGS) entry which is preliminary data.</text>
</comment>
<feature type="active site" evidence="10">
    <location>
        <position position="34"/>
    </location>
</feature>
<dbReference type="FunFam" id="2.170.150.20:FF:000003">
    <property type="entry name" value="Peptide methionine sulfoxide reductase MsrB"/>
    <property type="match status" value="1"/>
</dbReference>
<accession>A0AAW3ZRF6</accession>
<dbReference type="NCBIfam" id="TIGR00357">
    <property type="entry name" value="peptide-methionine (R)-S-oxide reductase MsrB"/>
    <property type="match status" value="1"/>
</dbReference>
<dbReference type="EC" id="1.8.4.12" evidence="9"/>
<dbReference type="GO" id="GO:0008113">
    <property type="term" value="F:peptide-methionine (S)-S-oxide reductase activity"/>
    <property type="evidence" value="ECO:0007669"/>
    <property type="project" value="UniProtKB-UniRule"/>
</dbReference>
<dbReference type="GO" id="GO:0005737">
    <property type="term" value="C:cytoplasm"/>
    <property type="evidence" value="ECO:0007669"/>
    <property type="project" value="TreeGrafter"/>
</dbReference>
<evidence type="ECO:0000256" key="3">
    <source>
        <dbReference type="ARBA" id="ARBA00023002"/>
    </source>
</evidence>
<comment type="similarity">
    <text evidence="1">In the C-terminal section; belongs to the MsrB Met sulfoxide reductase family.</text>
</comment>
<dbReference type="EMBL" id="JADBHS010000012">
    <property type="protein sequence ID" value="MBE2986830.1"/>
    <property type="molecule type" value="Genomic_DNA"/>
</dbReference>
<dbReference type="GO" id="GO:0033743">
    <property type="term" value="F:peptide-methionine (R)-S-oxide reductase activity"/>
    <property type="evidence" value="ECO:0007669"/>
    <property type="project" value="UniProtKB-UniRule"/>
</dbReference>